<evidence type="ECO:0000313" key="3">
    <source>
        <dbReference type="Proteomes" id="UP000291613"/>
    </source>
</evidence>
<dbReference type="PANTHER" id="PTHR34387:SF1">
    <property type="entry name" value="PERIPLASMIC IMMUNOGENIC PROTEIN"/>
    <property type="match status" value="1"/>
</dbReference>
<reference evidence="2 3" key="1">
    <citation type="submission" date="2019-02" db="EMBL/GenBank/DDBJ databases">
        <title>Hansschlegelia quercus sp. nov., a novel methylotrophic bacterium from buds of oak (Quercus robur L.).</title>
        <authorList>
            <person name="Agafonova N.V."/>
            <person name="Kaparullina E.N."/>
            <person name="Grouzdev D.S."/>
            <person name="Doronina N.V."/>
        </authorList>
    </citation>
    <scope>NUCLEOTIDE SEQUENCE [LARGE SCALE GENOMIC DNA]</scope>
    <source>
        <strain evidence="2 3">Dub</strain>
    </source>
</reference>
<dbReference type="RefSeq" id="WP_131003391.1">
    <property type="nucleotide sequence ID" value="NZ_JBHSZR010000007.1"/>
</dbReference>
<dbReference type="AlphaFoldDB" id="A0A4Q9GHB2"/>
<dbReference type="Gene3D" id="3.30.110.170">
    <property type="entry name" value="Protein of unknown function (DUF541), domain 1"/>
    <property type="match status" value="1"/>
</dbReference>
<dbReference type="OrthoDB" id="9813144at2"/>
<accession>A0A4Q9GHB2</accession>
<dbReference type="InterPro" id="IPR007497">
    <property type="entry name" value="SIMPL/DUF541"/>
</dbReference>
<feature type="chain" id="PRO_5020742768" evidence="1">
    <location>
        <begin position="26"/>
        <end position="243"/>
    </location>
</feature>
<dbReference type="GO" id="GO:0006974">
    <property type="term" value="P:DNA damage response"/>
    <property type="evidence" value="ECO:0007669"/>
    <property type="project" value="TreeGrafter"/>
</dbReference>
<dbReference type="EMBL" id="SIUB01000004">
    <property type="protein sequence ID" value="TBN53533.1"/>
    <property type="molecule type" value="Genomic_DNA"/>
</dbReference>
<feature type="signal peptide" evidence="1">
    <location>
        <begin position="1"/>
        <end position="25"/>
    </location>
</feature>
<sequence>MRLIIGIAATGALASCLLAPAFASAQEPAARPSVTVSGEGTASAAPDRALLTSGVVTRAPSAAAALKANAAAMTKTLAAIKQAGIEDRDVGTSGLSVQPQYDYGDGQGGQRTPKLVGYEVRNTVSIRARNVAGVGDLVDAVVNAGSNQIDGLVFDVADADAKLDEARRAAMADARRKAELYAAGAGAKLGAPLMIEEQGGAPEPVRPMTMRAKALDVPAPATPIAQGEQELTVRVTVKWELAP</sequence>
<name>A0A4Q9GHB2_9HYPH</name>
<dbReference type="Gene3D" id="3.30.70.2970">
    <property type="entry name" value="Protein of unknown function (DUF541), domain 2"/>
    <property type="match status" value="1"/>
</dbReference>
<proteinExistence type="predicted"/>
<keyword evidence="1" id="KW-0732">Signal</keyword>
<evidence type="ECO:0000313" key="2">
    <source>
        <dbReference type="EMBL" id="TBN53533.1"/>
    </source>
</evidence>
<dbReference type="PANTHER" id="PTHR34387">
    <property type="entry name" value="SLR1258 PROTEIN"/>
    <property type="match status" value="1"/>
</dbReference>
<protein>
    <submittedName>
        <fullName evidence="2">DUF541 domain-containing protein</fullName>
    </submittedName>
</protein>
<evidence type="ECO:0000256" key="1">
    <source>
        <dbReference type="SAM" id="SignalP"/>
    </source>
</evidence>
<organism evidence="2 3">
    <name type="scientific">Hansschlegelia quercus</name>
    <dbReference type="NCBI Taxonomy" id="2528245"/>
    <lineage>
        <taxon>Bacteria</taxon>
        <taxon>Pseudomonadati</taxon>
        <taxon>Pseudomonadota</taxon>
        <taxon>Alphaproteobacteria</taxon>
        <taxon>Hyphomicrobiales</taxon>
        <taxon>Methylopilaceae</taxon>
        <taxon>Hansschlegelia</taxon>
    </lineage>
</organism>
<dbReference type="Proteomes" id="UP000291613">
    <property type="component" value="Unassembled WGS sequence"/>
</dbReference>
<dbReference type="InterPro" id="IPR052022">
    <property type="entry name" value="26kDa_periplasmic_antigen"/>
</dbReference>
<comment type="caution">
    <text evidence="2">The sequence shown here is derived from an EMBL/GenBank/DDBJ whole genome shotgun (WGS) entry which is preliminary data.</text>
</comment>
<gene>
    <name evidence="2" type="ORF">EYR15_09945</name>
</gene>
<dbReference type="Pfam" id="PF04402">
    <property type="entry name" value="SIMPL"/>
    <property type="match status" value="1"/>
</dbReference>
<keyword evidence="3" id="KW-1185">Reference proteome</keyword>
<dbReference type="PROSITE" id="PS51257">
    <property type="entry name" value="PROKAR_LIPOPROTEIN"/>
    <property type="match status" value="1"/>
</dbReference>